<dbReference type="GO" id="GO:0005694">
    <property type="term" value="C:chromosome"/>
    <property type="evidence" value="ECO:0007669"/>
    <property type="project" value="UniProtKB-ARBA"/>
</dbReference>
<dbReference type="PANTHER" id="PTHR13356">
    <property type="entry name" value="OB FOLD NUCLEIC ACID BINDING PROTEIN-RELATED"/>
    <property type="match status" value="1"/>
</dbReference>
<dbReference type="GO" id="GO:0003677">
    <property type="term" value="F:DNA binding"/>
    <property type="evidence" value="ECO:0007669"/>
    <property type="project" value="UniProtKB-KW"/>
</dbReference>
<evidence type="ECO:0000313" key="3">
    <source>
        <dbReference type="Proteomes" id="UP000734854"/>
    </source>
</evidence>
<keyword evidence="3" id="KW-1185">Reference proteome</keyword>
<name>A0A8J5HIQ8_ZINOF</name>
<proteinExistence type="predicted"/>
<dbReference type="Gene3D" id="2.40.50.140">
    <property type="entry name" value="Nucleic acid-binding proteins"/>
    <property type="match status" value="1"/>
</dbReference>
<reference evidence="2 3" key="1">
    <citation type="submission" date="2020-08" db="EMBL/GenBank/DDBJ databases">
        <title>Plant Genome Project.</title>
        <authorList>
            <person name="Zhang R.-G."/>
        </authorList>
    </citation>
    <scope>NUCLEOTIDE SEQUENCE [LARGE SCALE GENOMIC DNA]</scope>
    <source>
        <tissue evidence="2">Rhizome</tissue>
    </source>
</reference>
<dbReference type="EMBL" id="JACMSC010000005">
    <property type="protein sequence ID" value="KAG6522878.1"/>
    <property type="molecule type" value="Genomic_DNA"/>
</dbReference>
<dbReference type="InterPro" id="IPR051231">
    <property type="entry name" value="SOSS-B"/>
</dbReference>
<protein>
    <recommendedName>
        <fullName evidence="4">SOSS complex subunit B homolog</fullName>
    </recommendedName>
</protein>
<dbReference type="GO" id="GO:0044818">
    <property type="term" value="P:mitotic G2/M transition checkpoint"/>
    <property type="evidence" value="ECO:0007669"/>
    <property type="project" value="TreeGrafter"/>
</dbReference>
<dbReference type="PANTHER" id="PTHR13356:SF0">
    <property type="entry name" value="SOSS COMPLEX SUBUNIT B HOMOLOG"/>
    <property type="match status" value="1"/>
</dbReference>
<dbReference type="Proteomes" id="UP000734854">
    <property type="component" value="Unassembled WGS sequence"/>
</dbReference>
<evidence type="ECO:0008006" key="4">
    <source>
        <dbReference type="Google" id="ProtNLM"/>
    </source>
</evidence>
<dbReference type="AlphaFoldDB" id="A0A8J5HIQ8"/>
<accession>A0A8J5HIQ8</accession>
<sequence length="247" mass="28175">MPLRLPFYKLVYKRLEIEGDKMVLSCVNHVKSGWKSVFMVFTTVADDRSLHCLLTVYTWKKCTLRTGSVRESTVLSTLKVRDPSLNHSAAEAKEEEWGRIYLYYYIHMTKIIHLKDIVPAATNTVNAQFILLEKGGIARDGKEMTCPALVADETASVHFQMWGSECETFEPGDIIRLADGIFSYHKNNLVLRAGKRGKAEKVGEFTMLFVETPNMSEIRWARDPNNLKKFVQEAIVSPHSRIFGPSR</sequence>
<dbReference type="InterPro" id="IPR012340">
    <property type="entry name" value="NA-bd_OB-fold"/>
</dbReference>
<dbReference type="GO" id="GO:0010212">
    <property type="term" value="P:response to ionizing radiation"/>
    <property type="evidence" value="ECO:0007669"/>
    <property type="project" value="TreeGrafter"/>
</dbReference>
<evidence type="ECO:0000313" key="2">
    <source>
        <dbReference type="EMBL" id="KAG6522878.1"/>
    </source>
</evidence>
<dbReference type="GO" id="GO:0000724">
    <property type="term" value="P:double-strand break repair via homologous recombination"/>
    <property type="evidence" value="ECO:0007669"/>
    <property type="project" value="TreeGrafter"/>
</dbReference>
<comment type="caution">
    <text evidence="2">The sequence shown here is derived from an EMBL/GenBank/DDBJ whole genome shotgun (WGS) entry which is preliminary data.</text>
</comment>
<dbReference type="GO" id="GO:0070876">
    <property type="term" value="C:SOSS complex"/>
    <property type="evidence" value="ECO:0007669"/>
    <property type="project" value="TreeGrafter"/>
</dbReference>
<gene>
    <name evidence="2" type="ORF">ZIOFF_020033</name>
</gene>
<dbReference type="SUPFAM" id="SSF50249">
    <property type="entry name" value="Nucleic acid-binding proteins"/>
    <property type="match status" value="1"/>
</dbReference>
<dbReference type="FunFam" id="2.40.50.140:FF:000072">
    <property type="entry name" value="SOSS complex subunit B2"/>
    <property type="match status" value="1"/>
</dbReference>
<organism evidence="2 3">
    <name type="scientific">Zingiber officinale</name>
    <name type="common">Ginger</name>
    <name type="synonym">Amomum zingiber</name>
    <dbReference type="NCBI Taxonomy" id="94328"/>
    <lineage>
        <taxon>Eukaryota</taxon>
        <taxon>Viridiplantae</taxon>
        <taxon>Streptophyta</taxon>
        <taxon>Embryophyta</taxon>
        <taxon>Tracheophyta</taxon>
        <taxon>Spermatophyta</taxon>
        <taxon>Magnoliopsida</taxon>
        <taxon>Liliopsida</taxon>
        <taxon>Zingiberales</taxon>
        <taxon>Zingiberaceae</taxon>
        <taxon>Zingiber</taxon>
    </lineage>
</organism>
<keyword evidence="1" id="KW-0238">DNA-binding</keyword>
<evidence type="ECO:0000256" key="1">
    <source>
        <dbReference type="ARBA" id="ARBA00023125"/>
    </source>
</evidence>